<name>A0A814ISH5_9BILA</name>
<evidence type="ECO:0000259" key="3">
    <source>
        <dbReference type="PROSITE" id="PS50127"/>
    </source>
</evidence>
<dbReference type="Proteomes" id="UP000663854">
    <property type="component" value="Unassembled WGS sequence"/>
</dbReference>
<dbReference type="Gene3D" id="3.10.110.10">
    <property type="entry name" value="Ubiquitin Conjugating Enzyme"/>
    <property type="match status" value="1"/>
</dbReference>
<evidence type="ECO:0000256" key="1">
    <source>
        <dbReference type="SAM" id="MobiDB-lite"/>
    </source>
</evidence>
<feature type="region of interest" description="Disordered" evidence="1">
    <location>
        <begin position="218"/>
        <end position="262"/>
    </location>
</feature>
<evidence type="ECO:0000313" key="4">
    <source>
        <dbReference type="EMBL" id="CAF1027371.1"/>
    </source>
</evidence>
<gene>
    <name evidence="5" type="ORF">JXQ802_LOCUS23750</name>
    <name evidence="4" type="ORF">PYM288_LOCUS15947</name>
</gene>
<evidence type="ECO:0000256" key="2">
    <source>
        <dbReference type="SAM" id="Phobius"/>
    </source>
</evidence>
<evidence type="ECO:0000313" key="6">
    <source>
        <dbReference type="Proteomes" id="UP000663854"/>
    </source>
</evidence>
<comment type="caution">
    <text evidence="4">The sequence shown here is derived from an EMBL/GenBank/DDBJ whole genome shotgun (WGS) entry which is preliminary data.</text>
</comment>
<keyword evidence="2" id="KW-0472">Membrane</keyword>
<feature type="compositionally biased region" description="Basic and acidic residues" evidence="1">
    <location>
        <begin position="225"/>
        <end position="235"/>
    </location>
</feature>
<protein>
    <recommendedName>
        <fullName evidence="3">UBC core domain-containing protein</fullName>
    </recommendedName>
</protein>
<feature type="transmembrane region" description="Helical" evidence="2">
    <location>
        <begin position="182"/>
        <end position="203"/>
    </location>
</feature>
<dbReference type="PROSITE" id="PS50127">
    <property type="entry name" value="UBC_2"/>
    <property type="match status" value="1"/>
</dbReference>
<feature type="compositionally biased region" description="Polar residues" evidence="1">
    <location>
        <begin position="253"/>
        <end position="262"/>
    </location>
</feature>
<keyword evidence="2" id="KW-0812">Transmembrane</keyword>
<proteinExistence type="predicted"/>
<dbReference type="EMBL" id="CAJNOL010000754">
    <property type="protein sequence ID" value="CAF1188674.1"/>
    <property type="molecule type" value="Genomic_DNA"/>
</dbReference>
<dbReference type="InterPro" id="IPR050113">
    <property type="entry name" value="Ub_conjugating_enzyme"/>
</dbReference>
<evidence type="ECO:0000313" key="7">
    <source>
        <dbReference type="Proteomes" id="UP000663870"/>
    </source>
</evidence>
<keyword evidence="7" id="KW-1185">Reference proteome</keyword>
<sequence length="262" mass="29672">MSKIDQNQRVKRAYSLTAQLKNIGPTSNAKTKFILESTPFDNEDESPSSGDLTIVGRLLPNSDIYKQGSIRIHMILGQEFPFKAPKVFVRQPIYHPNIERDGKVCTNLLVNSEAWTPTTTLVQIIEEVTNIIDNPCTDQIKHPEAASLYTTNKTEYNRIASEMFKQHETSTNKSFVCPWYCYPAIIFIILICLIILTICLSACDYHSSKKQQESNVIKQKTISLENKDDDDKKTVDSMSQKVLKKSQDDDAISLTSTNSEKN</sequence>
<dbReference type="SUPFAM" id="SSF54495">
    <property type="entry name" value="UBC-like"/>
    <property type="match status" value="1"/>
</dbReference>
<organism evidence="4 6">
    <name type="scientific">Rotaria sordida</name>
    <dbReference type="NCBI Taxonomy" id="392033"/>
    <lineage>
        <taxon>Eukaryota</taxon>
        <taxon>Metazoa</taxon>
        <taxon>Spiralia</taxon>
        <taxon>Gnathifera</taxon>
        <taxon>Rotifera</taxon>
        <taxon>Eurotatoria</taxon>
        <taxon>Bdelloidea</taxon>
        <taxon>Philodinida</taxon>
        <taxon>Philodinidae</taxon>
        <taxon>Rotaria</taxon>
    </lineage>
</organism>
<dbReference type="PANTHER" id="PTHR24067">
    <property type="entry name" value="UBIQUITIN-CONJUGATING ENZYME E2"/>
    <property type="match status" value="1"/>
</dbReference>
<feature type="domain" description="UBC core" evidence="3">
    <location>
        <begin position="11"/>
        <end position="169"/>
    </location>
</feature>
<dbReference type="InterPro" id="IPR000608">
    <property type="entry name" value="UBC"/>
</dbReference>
<evidence type="ECO:0000313" key="5">
    <source>
        <dbReference type="EMBL" id="CAF1188674.1"/>
    </source>
</evidence>
<dbReference type="Pfam" id="PF00179">
    <property type="entry name" value="UQ_con"/>
    <property type="match status" value="1"/>
</dbReference>
<dbReference type="SMART" id="SM00212">
    <property type="entry name" value="UBCc"/>
    <property type="match status" value="1"/>
</dbReference>
<dbReference type="Proteomes" id="UP000663870">
    <property type="component" value="Unassembled WGS sequence"/>
</dbReference>
<accession>A0A814ISH5</accession>
<dbReference type="AlphaFoldDB" id="A0A814ISH5"/>
<keyword evidence="2" id="KW-1133">Transmembrane helix</keyword>
<dbReference type="InterPro" id="IPR016135">
    <property type="entry name" value="UBQ-conjugating_enzyme/RWD"/>
</dbReference>
<reference evidence="4" key="1">
    <citation type="submission" date="2021-02" db="EMBL/GenBank/DDBJ databases">
        <authorList>
            <person name="Nowell W R."/>
        </authorList>
    </citation>
    <scope>NUCLEOTIDE SEQUENCE</scope>
</reference>
<dbReference type="EMBL" id="CAJNOH010000397">
    <property type="protein sequence ID" value="CAF1027371.1"/>
    <property type="molecule type" value="Genomic_DNA"/>
</dbReference>